<protein>
    <submittedName>
        <fullName evidence="1">Uncharacterized protein</fullName>
    </submittedName>
</protein>
<dbReference type="EMBL" id="KF901163">
    <property type="protein sequence ID" value="AIF20372.1"/>
    <property type="molecule type" value="Genomic_DNA"/>
</dbReference>
<sequence length="176" mass="18392">MFGAADDCLFGVDHVHFFTVEQCLGDVACQPSHDAVARVVNLHPISLTPAPFGCASSISGSDRQLPPAASTFSRAAAEKLNAPTVSGLEMAPAPSSFPGTTTVAFASACRSSREILMLGHVCAGLSSRPATAFHTGASFSRAACFRLPTSDCRCALLLRSIRFGAIRGRPGRTPRI</sequence>
<proteinExistence type="predicted"/>
<name>A0A075I0H6_9EURY</name>
<dbReference type="AlphaFoldDB" id="A0A075I0H6"/>
<reference evidence="1" key="1">
    <citation type="journal article" date="2014" name="Genome Biol. Evol.">
        <title>Pangenome evidence for extensive interdomain horizontal transfer affecting lineage core and shell genes in uncultured planktonic thaumarchaeota and euryarchaeota.</title>
        <authorList>
            <person name="Deschamps P."/>
            <person name="Zivanovic Y."/>
            <person name="Moreira D."/>
            <person name="Rodriguez-Valera F."/>
            <person name="Lopez-Garcia P."/>
        </authorList>
    </citation>
    <scope>NUCLEOTIDE SEQUENCE</scope>
</reference>
<evidence type="ECO:0000313" key="1">
    <source>
        <dbReference type="EMBL" id="AIF20372.1"/>
    </source>
</evidence>
<organism evidence="1">
    <name type="scientific">uncultured marine group II/III euryarchaeote KM3_89_F04</name>
    <dbReference type="NCBI Taxonomy" id="1456539"/>
    <lineage>
        <taxon>Archaea</taxon>
        <taxon>Methanobacteriati</taxon>
        <taxon>Methanobacteriota</taxon>
        <taxon>environmental samples</taxon>
    </lineage>
</organism>
<accession>A0A075I0H6</accession>